<feature type="DNA-binding region" description="H-T-H motif" evidence="2">
    <location>
        <begin position="48"/>
        <end position="67"/>
    </location>
</feature>
<evidence type="ECO:0000259" key="4">
    <source>
        <dbReference type="PROSITE" id="PS50977"/>
    </source>
</evidence>
<sequence>MSTLSPSEFPADLPSDNRGATPAEAKAQADIIDHAAALFARRGFDQTSMQQIADAARQTRETLLTHFASKFAIYEAAIDTLRAHMRQVLADVRDLPVGPERDRAVVEAGVQFTYDWPGVSALSSGIADSEPDGDPQLVEIGMIAYEALGIDFKQLDMERIVRVTCAFSGMGMTAMQAVRTGLTREWRAHIVQTTMDALRPAATLPAPTPRNPA</sequence>
<feature type="region of interest" description="Disordered" evidence="3">
    <location>
        <begin position="1"/>
        <end position="26"/>
    </location>
</feature>
<evidence type="ECO:0000313" key="5">
    <source>
        <dbReference type="EMBL" id="CAB3664965.1"/>
    </source>
</evidence>
<dbReference type="GO" id="GO:0003700">
    <property type="term" value="F:DNA-binding transcription factor activity"/>
    <property type="evidence" value="ECO:0007669"/>
    <property type="project" value="TreeGrafter"/>
</dbReference>
<keyword evidence="1 2" id="KW-0238">DNA-binding</keyword>
<evidence type="ECO:0000256" key="1">
    <source>
        <dbReference type="ARBA" id="ARBA00023125"/>
    </source>
</evidence>
<dbReference type="AlphaFoldDB" id="A0A6S6Z6M7"/>
<dbReference type="PRINTS" id="PR00455">
    <property type="entry name" value="HTHTETR"/>
</dbReference>
<dbReference type="RefSeq" id="WP_175191275.1">
    <property type="nucleotide sequence ID" value="NZ_CADIJO010000002.1"/>
</dbReference>
<feature type="domain" description="HTH tetR-type" evidence="4">
    <location>
        <begin position="25"/>
        <end position="85"/>
    </location>
</feature>
<dbReference type="Pfam" id="PF00440">
    <property type="entry name" value="TetR_N"/>
    <property type="match status" value="1"/>
</dbReference>
<dbReference type="PANTHER" id="PTHR30055">
    <property type="entry name" value="HTH-TYPE TRANSCRIPTIONAL REGULATOR RUTR"/>
    <property type="match status" value="1"/>
</dbReference>
<name>A0A6S6Z6M7_9BURK</name>
<dbReference type="SUPFAM" id="SSF46689">
    <property type="entry name" value="Homeodomain-like"/>
    <property type="match status" value="1"/>
</dbReference>
<gene>
    <name evidence="5" type="ORF">LMG3458_00791</name>
</gene>
<dbReference type="Proteomes" id="UP000494111">
    <property type="component" value="Unassembled WGS sequence"/>
</dbReference>
<dbReference type="PROSITE" id="PS50977">
    <property type="entry name" value="HTH_TETR_2"/>
    <property type="match status" value="1"/>
</dbReference>
<dbReference type="InterPro" id="IPR009057">
    <property type="entry name" value="Homeodomain-like_sf"/>
</dbReference>
<dbReference type="Gene3D" id="1.10.357.10">
    <property type="entry name" value="Tetracycline Repressor, domain 2"/>
    <property type="match status" value="1"/>
</dbReference>
<dbReference type="GO" id="GO:0000976">
    <property type="term" value="F:transcription cis-regulatory region binding"/>
    <property type="evidence" value="ECO:0007669"/>
    <property type="project" value="TreeGrafter"/>
</dbReference>
<organism evidence="5 6">
    <name type="scientific">Achromobacter deleyi</name>
    <dbReference type="NCBI Taxonomy" id="1353891"/>
    <lineage>
        <taxon>Bacteria</taxon>
        <taxon>Pseudomonadati</taxon>
        <taxon>Pseudomonadota</taxon>
        <taxon>Betaproteobacteria</taxon>
        <taxon>Burkholderiales</taxon>
        <taxon>Alcaligenaceae</taxon>
        <taxon>Achromobacter</taxon>
    </lineage>
</organism>
<proteinExistence type="predicted"/>
<dbReference type="InterPro" id="IPR001647">
    <property type="entry name" value="HTH_TetR"/>
</dbReference>
<evidence type="ECO:0000313" key="6">
    <source>
        <dbReference type="Proteomes" id="UP000494111"/>
    </source>
</evidence>
<accession>A0A6S6Z6M7</accession>
<evidence type="ECO:0000256" key="3">
    <source>
        <dbReference type="SAM" id="MobiDB-lite"/>
    </source>
</evidence>
<dbReference type="InterPro" id="IPR050109">
    <property type="entry name" value="HTH-type_TetR-like_transc_reg"/>
</dbReference>
<reference evidence="5 6" key="1">
    <citation type="submission" date="2020-04" db="EMBL/GenBank/DDBJ databases">
        <authorList>
            <person name="De Canck E."/>
        </authorList>
    </citation>
    <scope>NUCLEOTIDE SEQUENCE [LARGE SCALE GENOMIC DNA]</scope>
    <source>
        <strain evidence="5 6">LMG 3458</strain>
    </source>
</reference>
<protein>
    <recommendedName>
        <fullName evidence="4">HTH tetR-type domain-containing protein</fullName>
    </recommendedName>
</protein>
<dbReference type="EMBL" id="CADIJO010000002">
    <property type="protein sequence ID" value="CAB3664965.1"/>
    <property type="molecule type" value="Genomic_DNA"/>
</dbReference>
<dbReference type="PANTHER" id="PTHR30055:SF146">
    <property type="entry name" value="HTH-TYPE TRANSCRIPTIONAL DUAL REGULATOR CECR"/>
    <property type="match status" value="1"/>
</dbReference>
<evidence type="ECO:0000256" key="2">
    <source>
        <dbReference type="PROSITE-ProRule" id="PRU00335"/>
    </source>
</evidence>